<sequence>MAPPILFEVTEDAVRLSQIFYGVTIPLMALATATFAYRMSKSTRRKSFWSDTCITLGWALAVAAWGLLMPQMFLTPGIKEPAVVFKGFKGAYLAISVWGVALAFIKAAIGFTLLHIRQSFWFSVFIWFNIALAAGYGFGNLWFSLFFCRPMRAAWGDFPNRPRPSTVPGGRMP</sequence>
<feature type="transmembrane region" description="Helical" evidence="1">
    <location>
        <begin position="90"/>
        <end position="113"/>
    </location>
</feature>
<dbReference type="EMBL" id="JAQQWP010000003">
    <property type="protein sequence ID" value="KAK8124104.1"/>
    <property type="molecule type" value="Genomic_DNA"/>
</dbReference>
<gene>
    <name evidence="3" type="ORF">PG999_004022</name>
</gene>
<protein>
    <recommendedName>
        <fullName evidence="2">Rhodopsin domain-containing protein</fullName>
    </recommendedName>
</protein>
<evidence type="ECO:0000256" key="1">
    <source>
        <dbReference type="SAM" id="Phobius"/>
    </source>
</evidence>
<reference evidence="3 4" key="1">
    <citation type="submission" date="2023-01" db="EMBL/GenBank/DDBJ databases">
        <title>Analysis of 21 Apiospora genomes using comparative genomics revels a genus with tremendous synthesis potential of carbohydrate active enzymes and secondary metabolites.</title>
        <authorList>
            <person name="Sorensen T."/>
        </authorList>
    </citation>
    <scope>NUCLEOTIDE SEQUENCE [LARGE SCALE GENOMIC DNA]</scope>
    <source>
        <strain evidence="3 4">CBS 117206</strain>
    </source>
</reference>
<accession>A0AAW0R5E2</accession>
<organism evidence="3 4">
    <name type="scientific">Apiospora kogelbergensis</name>
    <dbReference type="NCBI Taxonomy" id="1337665"/>
    <lineage>
        <taxon>Eukaryota</taxon>
        <taxon>Fungi</taxon>
        <taxon>Dikarya</taxon>
        <taxon>Ascomycota</taxon>
        <taxon>Pezizomycotina</taxon>
        <taxon>Sordariomycetes</taxon>
        <taxon>Xylariomycetidae</taxon>
        <taxon>Amphisphaeriales</taxon>
        <taxon>Apiosporaceae</taxon>
        <taxon>Apiospora</taxon>
    </lineage>
</organism>
<feature type="transmembrane region" description="Helical" evidence="1">
    <location>
        <begin position="49"/>
        <end position="70"/>
    </location>
</feature>
<evidence type="ECO:0000313" key="4">
    <source>
        <dbReference type="Proteomes" id="UP001392437"/>
    </source>
</evidence>
<dbReference type="Pfam" id="PF20684">
    <property type="entry name" value="Fung_rhodopsin"/>
    <property type="match status" value="1"/>
</dbReference>
<evidence type="ECO:0000313" key="3">
    <source>
        <dbReference type="EMBL" id="KAK8124104.1"/>
    </source>
</evidence>
<name>A0AAW0R5E2_9PEZI</name>
<evidence type="ECO:0000259" key="2">
    <source>
        <dbReference type="Pfam" id="PF20684"/>
    </source>
</evidence>
<dbReference type="InterPro" id="IPR049326">
    <property type="entry name" value="Rhodopsin_dom_fungi"/>
</dbReference>
<feature type="transmembrane region" description="Helical" evidence="1">
    <location>
        <begin position="19"/>
        <end position="37"/>
    </location>
</feature>
<keyword evidence="1" id="KW-1133">Transmembrane helix</keyword>
<keyword evidence="1" id="KW-0472">Membrane</keyword>
<dbReference type="Proteomes" id="UP001392437">
    <property type="component" value="Unassembled WGS sequence"/>
</dbReference>
<comment type="caution">
    <text evidence="3">The sequence shown here is derived from an EMBL/GenBank/DDBJ whole genome shotgun (WGS) entry which is preliminary data.</text>
</comment>
<dbReference type="AlphaFoldDB" id="A0AAW0R5E2"/>
<feature type="domain" description="Rhodopsin" evidence="2">
    <location>
        <begin position="43"/>
        <end position="156"/>
    </location>
</feature>
<feature type="transmembrane region" description="Helical" evidence="1">
    <location>
        <begin position="120"/>
        <end position="143"/>
    </location>
</feature>
<keyword evidence="1" id="KW-0812">Transmembrane</keyword>
<proteinExistence type="predicted"/>
<keyword evidence="4" id="KW-1185">Reference proteome</keyword>